<accession>A0A9C7C8A1</accession>
<proteinExistence type="predicted"/>
<feature type="compositionally biased region" description="Low complexity" evidence="1">
    <location>
        <begin position="45"/>
        <end position="72"/>
    </location>
</feature>
<evidence type="ECO:0000256" key="1">
    <source>
        <dbReference type="SAM" id="MobiDB-lite"/>
    </source>
</evidence>
<organism evidence="2">
    <name type="scientific">Melicertus latisulcatus majanivirus</name>
    <dbReference type="NCBI Taxonomy" id="2984277"/>
    <lineage>
        <taxon>Viruses</taxon>
        <taxon>Viruses incertae sedis</taxon>
        <taxon>Naldaviricetes</taxon>
        <taxon>Nimaviridae</taxon>
    </lineage>
</organism>
<dbReference type="EMBL" id="LC738874">
    <property type="protein sequence ID" value="BDT62369.1"/>
    <property type="molecule type" value="Genomic_DNA"/>
</dbReference>
<evidence type="ECO:0000313" key="2">
    <source>
        <dbReference type="EMBL" id="BDT62369.1"/>
    </source>
</evidence>
<reference evidence="2" key="1">
    <citation type="submission" date="2022-10" db="EMBL/GenBank/DDBJ databases">
        <title>Genome sequences of endogenous nimaviruses in decapod crustaceans.</title>
        <authorList>
            <person name="Kawato S."/>
            <person name="Nozaki R."/>
            <person name="Kondo H."/>
            <person name="Hirono I."/>
        </authorList>
    </citation>
    <scope>NUCLEOTIDE SEQUENCE</scope>
    <source>
        <strain evidence="2">Okinawa2016</strain>
    </source>
</reference>
<feature type="region of interest" description="Disordered" evidence="1">
    <location>
        <begin position="91"/>
        <end position="112"/>
    </location>
</feature>
<name>A0A9C7C8A1_9VIRU</name>
<feature type="compositionally biased region" description="Basic and acidic residues" evidence="1">
    <location>
        <begin position="91"/>
        <end position="101"/>
    </location>
</feature>
<sequence length="223" mass="25412">MYLLETARGLLYHLFKIPTSIVYYFIGKDGRNKEKPYYILTTTMNNNNNNNNNNNTASSSSSSSSSSSWSPSLTDTESEAENINENIITMDHLKPVHDNKSKKNNNNYLIKKKSVSNHPSLYTTLLHEKGNYNPAYSTDSEKDVGFVNILGSGNINISSTYIRNNSKKGRNNSDNKLFDNRHEYNTRISSIDNSNKECEQYRNNGPVTRSITRLKMNNRHVPL</sequence>
<feature type="region of interest" description="Disordered" evidence="1">
    <location>
        <begin position="42"/>
        <end position="76"/>
    </location>
</feature>
<protein>
    <submittedName>
        <fullName evidence="2">Uncharacterized protein</fullName>
    </submittedName>
</protein>